<dbReference type="EMBL" id="CACVKT020007265">
    <property type="protein sequence ID" value="CAC5406978.1"/>
    <property type="molecule type" value="Genomic_DNA"/>
</dbReference>
<dbReference type="AlphaFoldDB" id="A0A6J8DE63"/>
<keyword evidence="3" id="KW-1185">Reference proteome</keyword>
<reference evidence="2 3" key="1">
    <citation type="submission" date="2020-06" db="EMBL/GenBank/DDBJ databases">
        <authorList>
            <person name="Li R."/>
            <person name="Bekaert M."/>
        </authorList>
    </citation>
    <scope>NUCLEOTIDE SEQUENCE [LARGE SCALE GENOMIC DNA]</scope>
    <source>
        <strain evidence="3">wild</strain>
    </source>
</reference>
<evidence type="ECO:0000313" key="2">
    <source>
        <dbReference type="EMBL" id="CAC5406978.1"/>
    </source>
</evidence>
<feature type="region of interest" description="Disordered" evidence="1">
    <location>
        <begin position="139"/>
        <end position="202"/>
    </location>
</feature>
<proteinExistence type="predicted"/>
<evidence type="ECO:0008006" key="4">
    <source>
        <dbReference type="Google" id="ProtNLM"/>
    </source>
</evidence>
<organism evidence="2 3">
    <name type="scientific">Mytilus coruscus</name>
    <name type="common">Sea mussel</name>
    <dbReference type="NCBI Taxonomy" id="42192"/>
    <lineage>
        <taxon>Eukaryota</taxon>
        <taxon>Metazoa</taxon>
        <taxon>Spiralia</taxon>
        <taxon>Lophotrochozoa</taxon>
        <taxon>Mollusca</taxon>
        <taxon>Bivalvia</taxon>
        <taxon>Autobranchia</taxon>
        <taxon>Pteriomorphia</taxon>
        <taxon>Mytilida</taxon>
        <taxon>Mytiloidea</taxon>
        <taxon>Mytilidae</taxon>
        <taxon>Mytilinae</taxon>
        <taxon>Mytilus</taxon>
    </lineage>
</organism>
<evidence type="ECO:0000256" key="1">
    <source>
        <dbReference type="SAM" id="MobiDB-lite"/>
    </source>
</evidence>
<dbReference type="Proteomes" id="UP000507470">
    <property type="component" value="Unassembled WGS sequence"/>
</dbReference>
<sequence length="553" mass="62041">MDQCNRICFHCTHVFDLNNLKNEKRRNLKKEIKGVNAVKILSECYEIDEEQIRNVVDIRVDDVFICNQCVITLKAVFTCKTKLKNLLNNVKKSASPQFIEFANNLQTVVDQDEDEDEYPAVNTITEKCPTTTKKRALHALTPSKSGCTPRGKRNRFSTPSKGARRRQLKFQTPKPPQTPKSSQTPSSCRKITETSKLQSPGPKVKVQLGFRSSRRNSILQGPGKLACRAIVMKQYKTALNHLLQIDDVKKDLATTVKKALDEEAQQLCRSKNSVFKVSNISKFTWRSAISQLESTCPITMDILSAIIGNNKKDKLVKTPRMVTSMGVLLFSRNRQMNTLQAINSVMMYRGHVRTRVYSTFNRAGICNSYKATLGLVDQICENFDMPVKKWSKEMSNQCQLNTEDSSLGDHCYSTNVTSSSGDHCYSAALLVTDTPLKDKETNGDLPSVDANEVTIPTTECFDDYYYYATPITKVSDGELSSVHPIHSPLSVGEIQLSDTPLKDNRNLNVHGVYSDVSVSTTESFHAFGEIGDSSDCGSLYNHDNGWSYIQILF</sequence>
<accession>A0A6J8DE63</accession>
<name>A0A6J8DE63_MYTCO</name>
<evidence type="ECO:0000313" key="3">
    <source>
        <dbReference type="Proteomes" id="UP000507470"/>
    </source>
</evidence>
<gene>
    <name evidence="2" type="ORF">MCOR_40490</name>
</gene>
<dbReference type="OrthoDB" id="5986971at2759"/>
<protein>
    <recommendedName>
        <fullName evidence="4">ZAD domain-containing protein</fullName>
    </recommendedName>
</protein>